<keyword evidence="7 12" id="KW-0997">Cell inner membrane</keyword>
<evidence type="ECO:0000256" key="10">
    <source>
        <dbReference type="ARBA" id="ARBA00022989"/>
    </source>
</evidence>
<comment type="similarity">
    <text evidence="3 12">Belongs to the CcmD/CycX/HelD family.</text>
</comment>
<organism evidence="13 14">
    <name type="scientific">Methylomonas koyamae</name>
    <dbReference type="NCBI Taxonomy" id="702114"/>
    <lineage>
        <taxon>Bacteria</taxon>
        <taxon>Pseudomonadati</taxon>
        <taxon>Pseudomonadota</taxon>
        <taxon>Gammaproteobacteria</taxon>
        <taxon>Methylococcales</taxon>
        <taxon>Methylococcaceae</taxon>
        <taxon>Methylomonas</taxon>
    </lineage>
</organism>
<dbReference type="GO" id="GO:1903607">
    <property type="term" value="P:cytochrome c biosynthetic process"/>
    <property type="evidence" value="ECO:0007669"/>
    <property type="project" value="TreeGrafter"/>
</dbReference>
<dbReference type="RefSeq" id="WP_054759641.1">
    <property type="nucleotide sequence ID" value="NZ_AP019777.1"/>
</dbReference>
<evidence type="ECO:0000256" key="11">
    <source>
        <dbReference type="ARBA" id="ARBA00023136"/>
    </source>
</evidence>
<evidence type="ECO:0000256" key="9">
    <source>
        <dbReference type="ARBA" id="ARBA00022748"/>
    </source>
</evidence>
<feature type="transmembrane region" description="Helical" evidence="12">
    <location>
        <begin position="12"/>
        <end position="36"/>
    </location>
</feature>
<sequence>MSWDSFWYMGGYAAYVWPAYAVTALVLAANVVWPVWQRKQLFRQLAIKQKRAQSK</sequence>
<evidence type="ECO:0000256" key="1">
    <source>
        <dbReference type="ARBA" id="ARBA00002442"/>
    </source>
</evidence>
<evidence type="ECO:0000313" key="13">
    <source>
        <dbReference type="EMBL" id="OAI13292.1"/>
    </source>
</evidence>
<evidence type="ECO:0000313" key="14">
    <source>
        <dbReference type="Proteomes" id="UP000077857"/>
    </source>
</evidence>
<dbReference type="GO" id="GO:0017004">
    <property type="term" value="P:cytochrome complex assembly"/>
    <property type="evidence" value="ECO:0007669"/>
    <property type="project" value="UniProtKB-KW"/>
</dbReference>
<dbReference type="NCBIfam" id="TIGR03141">
    <property type="entry name" value="cytochro_ccmD"/>
    <property type="match status" value="1"/>
</dbReference>
<keyword evidence="11 12" id="KW-0472">Membrane</keyword>
<name>A0A177N5W3_9GAMM</name>
<keyword evidence="8 12" id="KW-0812">Transmembrane</keyword>
<protein>
    <recommendedName>
        <fullName evidence="4 12">Heme exporter protein D</fullName>
    </recommendedName>
</protein>
<evidence type="ECO:0000256" key="2">
    <source>
        <dbReference type="ARBA" id="ARBA00004377"/>
    </source>
</evidence>
<evidence type="ECO:0000256" key="4">
    <source>
        <dbReference type="ARBA" id="ARBA00016461"/>
    </source>
</evidence>
<dbReference type="KEGG" id="mko:MKLM6_2147"/>
<dbReference type="GO" id="GO:0015886">
    <property type="term" value="P:heme transport"/>
    <property type="evidence" value="ECO:0007669"/>
    <property type="project" value="InterPro"/>
</dbReference>
<dbReference type="Pfam" id="PF04995">
    <property type="entry name" value="CcmD"/>
    <property type="match status" value="1"/>
</dbReference>
<dbReference type="PANTHER" id="PTHR37531:SF1">
    <property type="entry name" value="HEME EXPORTER PROTEIN D"/>
    <property type="match status" value="1"/>
</dbReference>
<comment type="caution">
    <text evidence="13">The sequence shown here is derived from an EMBL/GenBank/DDBJ whole genome shotgun (WGS) entry which is preliminary data.</text>
</comment>
<reference evidence="13 14" key="1">
    <citation type="submission" date="2016-03" db="EMBL/GenBank/DDBJ databases">
        <authorList>
            <person name="Ploux O."/>
        </authorList>
    </citation>
    <scope>NUCLEOTIDE SEQUENCE [LARGE SCALE GENOMIC DNA]</scope>
    <source>
        <strain evidence="13 14">R-45378</strain>
    </source>
</reference>
<comment type="function">
    <text evidence="1 12">Required for the export of heme to the periplasm for the biogenesis of c-type cytochromes.</text>
</comment>
<accession>A0A177N5W3</accession>
<keyword evidence="9 12" id="KW-0201">Cytochrome c-type biogenesis</keyword>
<dbReference type="EMBL" id="LUUJ01000101">
    <property type="protein sequence ID" value="OAI13292.1"/>
    <property type="molecule type" value="Genomic_DNA"/>
</dbReference>
<dbReference type="InterPro" id="IPR007078">
    <property type="entry name" value="Haem_export_protD_CcmD"/>
</dbReference>
<gene>
    <name evidence="13" type="ORF">A1507_17085</name>
</gene>
<evidence type="ECO:0000256" key="8">
    <source>
        <dbReference type="ARBA" id="ARBA00022692"/>
    </source>
</evidence>
<dbReference type="GO" id="GO:0005886">
    <property type="term" value="C:plasma membrane"/>
    <property type="evidence" value="ECO:0007669"/>
    <property type="project" value="UniProtKB-SubCell"/>
</dbReference>
<keyword evidence="6 12" id="KW-1003">Cell membrane</keyword>
<keyword evidence="10 12" id="KW-1133">Transmembrane helix</keyword>
<dbReference type="PANTHER" id="PTHR37531">
    <property type="entry name" value="HEME EXPORTER PROTEIN D"/>
    <property type="match status" value="1"/>
</dbReference>
<dbReference type="Proteomes" id="UP000077857">
    <property type="component" value="Unassembled WGS sequence"/>
</dbReference>
<keyword evidence="5 12" id="KW-0813">Transport</keyword>
<evidence type="ECO:0000256" key="6">
    <source>
        <dbReference type="ARBA" id="ARBA00022475"/>
    </source>
</evidence>
<proteinExistence type="inferred from homology"/>
<evidence type="ECO:0000256" key="12">
    <source>
        <dbReference type="RuleBase" id="RU363101"/>
    </source>
</evidence>
<dbReference type="AlphaFoldDB" id="A0A177N5W3"/>
<evidence type="ECO:0000256" key="3">
    <source>
        <dbReference type="ARBA" id="ARBA00008741"/>
    </source>
</evidence>
<comment type="subcellular location">
    <subcellularLocation>
        <location evidence="2 12">Cell inner membrane</location>
        <topology evidence="2 12">Single-pass membrane protein</topology>
    </subcellularLocation>
</comment>
<dbReference type="InterPro" id="IPR052075">
    <property type="entry name" value="Heme_exporter_D"/>
</dbReference>
<evidence type="ECO:0000256" key="7">
    <source>
        <dbReference type="ARBA" id="ARBA00022519"/>
    </source>
</evidence>
<evidence type="ECO:0000256" key="5">
    <source>
        <dbReference type="ARBA" id="ARBA00022448"/>
    </source>
</evidence>